<keyword evidence="6" id="KW-1185">Reference proteome</keyword>
<dbReference type="KEGG" id="ebz:J7S26_07510"/>
<name>A0A9E6SU78_9ACTN</name>
<feature type="domain" description="HTH tetR-type" evidence="3">
    <location>
        <begin position="10"/>
        <end position="70"/>
    </location>
</feature>
<dbReference type="GO" id="GO:0003677">
    <property type="term" value="F:DNA binding"/>
    <property type="evidence" value="ECO:0007669"/>
    <property type="project" value="UniProtKB-UniRule"/>
</dbReference>
<evidence type="ECO:0000313" key="4">
    <source>
        <dbReference type="EMBL" id="NHM14198.1"/>
    </source>
</evidence>
<dbReference type="Gene3D" id="1.10.357.10">
    <property type="entry name" value="Tetracycline Repressor, domain 2"/>
    <property type="match status" value="1"/>
</dbReference>
<dbReference type="RefSeq" id="WP_166339388.1">
    <property type="nucleotide sequence ID" value="NZ_CP072829.1"/>
</dbReference>
<evidence type="ECO:0000256" key="1">
    <source>
        <dbReference type="ARBA" id="ARBA00023125"/>
    </source>
</evidence>
<evidence type="ECO:0000313" key="5">
    <source>
        <dbReference type="EMBL" id="QTU84188.1"/>
    </source>
</evidence>
<dbReference type="EMBL" id="WPCR01000006">
    <property type="protein sequence ID" value="NHM14198.1"/>
    <property type="molecule type" value="Genomic_DNA"/>
</dbReference>
<accession>A0A9E6SU78</accession>
<dbReference type="SUPFAM" id="SSF46689">
    <property type="entry name" value="Homeodomain-like"/>
    <property type="match status" value="1"/>
</dbReference>
<dbReference type="Proteomes" id="UP000671910">
    <property type="component" value="Chromosome"/>
</dbReference>
<evidence type="ECO:0000259" key="3">
    <source>
        <dbReference type="PROSITE" id="PS50977"/>
    </source>
</evidence>
<dbReference type="InterPro" id="IPR009057">
    <property type="entry name" value="Homeodomain-like_sf"/>
</dbReference>
<organism evidence="5 7">
    <name type="scientific">Xiamenia xianingshaonis</name>
    <dbReference type="NCBI Taxonomy" id="2682776"/>
    <lineage>
        <taxon>Bacteria</taxon>
        <taxon>Bacillati</taxon>
        <taxon>Actinomycetota</taxon>
        <taxon>Coriobacteriia</taxon>
        <taxon>Eggerthellales</taxon>
        <taxon>Eggerthellaceae</taxon>
        <taxon>Xiamenia</taxon>
    </lineage>
</organism>
<reference evidence="4 6" key="1">
    <citation type="submission" date="2019-11" db="EMBL/GenBank/DDBJ databases">
        <title>Eggerthellaceae novel genus isolated from the rectal contents of marmort.</title>
        <authorList>
            <person name="Zhang G."/>
        </authorList>
    </citation>
    <scope>NUCLEOTIDE SEQUENCE [LARGE SCALE GENOMIC DNA]</scope>
    <source>
        <strain evidence="4">Zg-886</strain>
        <strain evidence="6">zg-886</strain>
    </source>
</reference>
<feature type="DNA-binding region" description="H-T-H motif" evidence="2">
    <location>
        <begin position="33"/>
        <end position="52"/>
    </location>
</feature>
<dbReference type="Proteomes" id="UP000636394">
    <property type="component" value="Unassembled WGS sequence"/>
</dbReference>
<evidence type="ECO:0000256" key="2">
    <source>
        <dbReference type="PROSITE-ProRule" id="PRU00335"/>
    </source>
</evidence>
<dbReference type="AlphaFoldDB" id="A0A9E6SU78"/>
<reference evidence="5" key="2">
    <citation type="submission" date="2021-04" db="EMBL/GenBank/DDBJ databases">
        <title>Novel species in family Eggerthellaceae.</title>
        <authorList>
            <person name="Zhang G."/>
        </authorList>
    </citation>
    <scope>NUCLEOTIDE SEQUENCE</scope>
    <source>
        <strain evidence="5">Zg-886</strain>
    </source>
</reference>
<dbReference type="InterPro" id="IPR001647">
    <property type="entry name" value="HTH_TetR"/>
</dbReference>
<evidence type="ECO:0000313" key="6">
    <source>
        <dbReference type="Proteomes" id="UP000636394"/>
    </source>
</evidence>
<protein>
    <submittedName>
        <fullName evidence="5">TetR/AcrR family transcriptional regulator</fullName>
    </submittedName>
</protein>
<evidence type="ECO:0000313" key="7">
    <source>
        <dbReference type="Proteomes" id="UP000671910"/>
    </source>
</evidence>
<dbReference type="PANTHER" id="PTHR43479:SF7">
    <property type="entry name" value="TETR-FAMILY TRANSCRIPTIONAL REGULATOR"/>
    <property type="match status" value="1"/>
</dbReference>
<dbReference type="PROSITE" id="PS50977">
    <property type="entry name" value="HTH_TETR_2"/>
    <property type="match status" value="1"/>
</dbReference>
<keyword evidence="1 2" id="KW-0238">DNA-binding</keyword>
<dbReference type="EMBL" id="CP072829">
    <property type="protein sequence ID" value="QTU84188.1"/>
    <property type="molecule type" value="Genomic_DNA"/>
</dbReference>
<gene>
    <name evidence="4" type="ORF">GMI68_05360</name>
    <name evidence="5" type="ORF">J7S26_07510</name>
</gene>
<dbReference type="PANTHER" id="PTHR43479">
    <property type="entry name" value="ACREF/ENVCD OPERON REPRESSOR-RELATED"/>
    <property type="match status" value="1"/>
</dbReference>
<proteinExistence type="predicted"/>
<dbReference type="InterPro" id="IPR050624">
    <property type="entry name" value="HTH-type_Tx_Regulator"/>
</dbReference>
<sequence length="185" mass="20821">MPNTTDKRFKKCEERIQNALTKLLASKPLTDIGVSELSREADVSRATFYAHYENVGDVYDQLVQKAMTDVQPLSERFACDRYSCDSPDRPTYCERIRSGGDLSGVIKDPRFFTAMMDIGRDTAVLSDYAARTGLSKDLAEVVMLFQMSGCHAVATSKFAQRGDWPQIRELIDQFIEGGMSAIRKR</sequence>